<organism evidence="1 2">
    <name type="scientific">Phytophthora infestans</name>
    <name type="common">Potato late blight agent</name>
    <name type="synonym">Botrytis infestans</name>
    <dbReference type="NCBI Taxonomy" id="4787"/>
    <lineage>
        <taxon>Eukaryota</taxon>
        <taxon>Sar</taxon>
        <taxon>Stramenopiles</taxon>
        <taxon>Oomycota</taxon>
        <taxon>Peronosporomycetes</taxon>
        <taxon>Peronosporales</taxon>
        <taxon>Peronosporaceae</taxon>
        <taxon>Phytophthora</taxon>
    </lineage>
</organism>
<proteinExistence type="predicted"/>
<sequence>MESWAESPAEMDYWVLTTNLCGTISAVSRCKFSYNMADTDAPLERFCFLQLTRAKTHKLDQEILWSLAQPFVKKQLPVCYIALLFDDGDKSMNTNIAVNSVGIIKGEILRHIPLYVATYEMAAK</sequence>
<dbReference type="AlphaFoldDB" id="A0A833SNN7"/>
<dbReference type="EMBL" id="WSZM01000247">
    <property type="protein sequence ID" value="KAF4037232.1"/>
    <property type="molecule type" value="Genomic_DNA"/>
</dbReference>
<evidence type="ECO:0000313" key="2">
    <source>
        <dbReference type="Proteomes" id="UP000602510"/>
    </source>
</evidence>
<dbReference type="Proteomes" id="UP000602510">
    <property type="component" value="Unassembled WGS sequence"/>
</dbReference>
<reference evidence="1" key="1">
    <citation type="submission" date="2020-04" db="EMBL/GenBank/DDBJ databases">
        <title>Hybrid Assembly of Korean Phytophthora infestans isolates.</title>
        <authorList>
            <person name="Prokchorchik M."/>
            <person name="Lee Y."/>
            <person name="Seo J."/>
            <person name="Cho J.-H."/>
            <person name="Park Y.-E."/>
            <person name="Jang D.-C."/>
            <person name="Im J.-S."/>
            <person name="Choi J.-G."/>
            <person name="Park H.-J."/>
            <person name="Lee G.-B."/>
            <person name="Lee Y.-G."/>
            <person name="Hong S.-Y."/>
            <person name="Cho K."/>
            <person name="Sohn K.H."/>
        </authorList>
    </citation>
    <scope>NUCLEOTIDE SEQUENCE</scope>
    <source>
        <strain evidence="1">KR_1_A1</strain>
    </source>
</reference>
<accession>A0A833SNN7</accession>
<evidence type="ECO:0000313" key="1">
    <source>
        <dbReference type="EMBL" id="KAF4037232.1"/>
    </source>
</evidence>
<name>A0A833SNN7_PHYIN</name>
<keyword evidence="2" id="KW-1185">Reference proteome</keyword>
<comment type="caution">
    <text evidence="1">The sequence shown here is derived from an EMBL/GenBank/DDBJ whole genome shotgun (WGS) entry which is preliminary data.</text>
</comment>
<gene>
    <name evidence="1" type="ORF">GN244_ATG10729</name>
</gene>
<protein>
    <recommendedName>
        <fullName evidence="3">Crinkler (CRN) family protein</fullName>
    </recommendedName>
</protein>
<evidence type="ECO:0008006" key="3">
    <source>
        <dbReference type="Google" id="ProtNLM"/>
    </source>
</evidence>